<sequence>MSTQPSEASRCKSVNSITFPRADGTRNEMKKMQTAENLKTEPITYVRIRPCTIEIFHIDPISFLHAPIVVLALTNRSDDQHHLILQVPLHHPILASAAAGSSSPIPAARARPPPPPPAREVPNLGDADEGERGEDQRDEERAAEDQQKVPPPAAVEPGGEHPGGAAAAEKKARLSSTASF</sequence>
<keyword evidence="2" id="KW-0808">Transferase</keyword>
<keyword evidence="2" id="KW-0418">Kinase</keyword>
<dbReference type="Proteomes" id="UP000325081">
    <property type="component" value="Unassembled WGS sequence"/>
</dbReference>
<dbReference type="GO" id="GO:0016301">
    <property type="term" value="F:kinase activity"/>
    <property type="evidence" value="ECO:0007669"/>
    <property type="project" value="UniProtKB-KW"/>
</dbReference>
<feature type="compositionally biased region" description="Basic and acidic residues" evidence="1">
    <location>
        <begin position="133"/>
        <end position="147"/>
    </location>
</feature>
<gene>
    <name evidence="2" type="ORF">STAS_03232</name>
</gene>
<dbReference type="AlphaFoldDB" id="A0A5A7P4K5"/>
<comment type="caution">
    <text evidence="2">The sequence shown here is derived from an EMBL/GenBank/DDBJ whole genome shotgun (WGS) entry which is preliminary data.</text>
</comment>
<organism evidence="2 3">
    <name type="scientific">Striga asiatica</name>
    <name type="common">Asiatic witchweed</name>
    <name type="synonym">Buchnera asiatica</name>
    <dbReference type="NCBI Taxonomy" id="4170"/>
    <lineage>
        <taxon>Eukaryota</taxon>
        <taxon>Viridiplantae</taxon>
        <taxon>Streptophyta</taxon>
        <taxon>Embryophyta</taxon>
        <taxon>Tracheophyta</taxon>
        <taxon>Spermatophyta</taxon>
        <taxon>Magnoliopsida</taxon>
        <taxon>eudicotyledons</taxon>
        <taxon>Gunneridae</taxon>
        <taxon>Pentapetalae</taxon>
        <taxon>asterids</taxon>
        <taxon>lamiids</taxon>
        <taxon>Lamiales</taxon>
        <taxon>Orobanchaceae</taxon>
        <taxon>Buchnereae</taxon>
        <taxon>Striga</taxon>
    </lineage>
</organism>
<evidence type="ECO:0000313" key="2">
    <source>
        <dbReference type="EMBL" id="GER27521.1"/>
    </source>
</evidence>
<keyword evidence="3" id="KW-1185">Reference proteome</keyword>
<evidence type="ECO:0000256" key="1">
    <source>
        <dbReference type="SAM" id="MobiDB-lite"/>
    </source>
</evidence>
<accession>A0A5A7P4K5</accession>
<name>A0A5A7P4K5_STRAF</name>
<evidence type="ECO:0000313" key="3">
    <source>
        <dbReference type="Proteomes" id="UP000325081"/>
    </source>
</evidence>
<feature type="compositionally biased region" description="Low complexity" evidence="1">
    <location>
        <begin position="98"/>
        <end position="110"/>
    </location>
</feature>
<dbReference type="EMBL" id="BKCP01002002">
    <property type="protein sequence ID" value="GER27521.1"/>
    <property type="molecule type" value="Genomic_DNA"/>
</dbReference>
<proteinExistence type="predicted"/>
<reference evidence="3" key="1">
    <citation type="journal article" date="2019" name="Curr. Biol.">
        <title>Genome Sequence of Striga asiatica Provides Insight into the Evolution of Plant Parasitism.</title>
        <authorList>
            <person name="Yoshida S."/>
            <person name="Kim S."/>
            <person name="Wafula E.K."/>
            <person name="Tanskanen J."/>
            <person name="Kim Y.M."/>
            <person name="Honaas L."/>
            <person name="Yang Z."/>
            <person name="Spallek T."/>
            <person name="Conn C.E."/>
            <person name="Ichihashi Y."/>
            <person name="Cheong K."/>
            <person name="Cui S."/>
            <person name="Der J.P."/>
            <person name="Gundlach H."/>
            <person name="Jiao Y."/>
            <person name="Hori C."/>
            <person name="Ishida J.K."/>
            <person name="Kasahara H."/>
            <person name="Kiba T."/>
            <person name="Kim M.S."/>
            <person name="Koo N."/>
            <person name="Laohavisit A."/>
            <person name="Lee Y.H."/>
            <person name="Lumba S."/>
            <person name="McCourt P."/>
            <person name="Mortimer J.C."/>
            <person name="Mutuku J.M."/>
            <person name="Nomura T."/>
            <person name="Sasaki-Sekimoto Y."/>
            <person name="Seto Y."/>
            <person name="Wang Y."/>
            <person name="Wakatake T."/>
            <person name="Sakakibara H."/>
            <person name="Demura T."/>
            <person name="Yamaguchi S."/>
            <person name="Yoneyama K."/>
            <person name="Manabe R.I."/>
            <person name="Nelson D.C."/>
            <person name="Schulman A.H."/>
            <person name="Timko M.P."/>
            <person name="dePamphilis C.W."/>
            <person name="Choi D."/>
            <person name="Shirasu K."/>
        </authorList>
    </citation>
    <scope>NUCLEOTIDE SEQUENCE [LARGE SCALE GENOMIC DNA]</scope>
    <source>
        <strain evidence="3">cv. UVA1</strain>
    </source>
</reference>
<feature type="region of interest" description="Disordered" evidence="1">
    <location>
        <begin position="98"/>
        <end position="180"/>
    </location>
</feature>
<protein>
    <submittedName>
        <fullName evidence="2">Myosin light chain kinase 3</fullName>
    </submittedName>
</protein>